<dbReference type="PANTHER" id="PTHR46890:SF48">
    <property type="entry name" value="RNA-DIRECTED DNA POLYMERASE"/>
    <property type="match status" value="1"/>
</dbReference>
<gene>
    <name evidence="1" type="ORF">Ddye_015805</name>
</gene>
<dbReference type="AlphaFoldDB" id="A0AAD9WYW4"/>
<name>A0AAD9WYW4_9ROSI</name>
<organism evidence="1 2">
    <name type="scientific">Dipteronia dyeriana</name>
    <dbReference type="NCBI Taxonomy" id="168575"/>
    <lineage>
        <taxon>Eukaryota</taxon>
        <taxon>Viridiplantae</taxon>
        <taxon>Streptophyta</taxon>
        <taxon>Embryophyta</taxon>
        <taxon>Tracheophyta</taxon>
        <taxon>Spermatophyta</taxon>
        <taxon>Magnoliopsida</taxon>
        <taxon>eudicotyledons</taxon>
        <taxon>Gunneridae</taxon>
        <taxon>Pentapetalae</taxon>
        <taxon>rosids</taxon>
        <taxon>malvids</taxon>
        <taxon>Sapindales</taxon>
        <taxon>Sapindaceae</taxon>
        <taxon>Hippocastanoideae</taxon>
        <taxon>Acereae</taxon>
        <taxon>Dipteronia</taxon>
    </lineage>
</organism>
<evidence type="ECO:0000313" key="1">
    <source>
        <dbReference type="EMBL" id="KAK2648316.1"/>
    </source>
</evidence>
<protein>
    <recommendedName>
        <fullName evidence="3">Reverse transcriptase domain-containing protein</fullName>
    </recommendedName>
</protein>
<evidence type="ECO:0000313" key="2">
    <source>
        <dbReference type="Proteomes" id="UP001280121"/>
    </source>
</evidence>
<dbReference type="EMBL" id="JANJYI010000005">
    <property type="protein sequence ID" value="KAK2648316.1"/>
    <property type="molecule type" value="Genomic_DNA"/>
</dbReference>
<dbReference type="PANTHER" id="PTHR46890">
    <property type="entry name" value="NON-LTR RETROLELEMENT REVERSE TRANSCRIPTASE-LIKE PROTEIN-RELATED"/>
    <property type="match status" value="1"/>
</dbReference>
<evidence type="ECO:0008006" key="3">
    <source>
        <dbReference type="Google" id="ProtNLM"/>
    </source>
</evidence>
<dbReference type="InterPro" id="IPR052343">
    <property type="entry name" value="Retrotransposon-Effector_Assoc"/>
</dbReference>
<keyword evidence="2" id="KW-1185">Reference proteome</keyword>
<comment type="caution">
    <text evidence="1">The sequence shown here is derived from an EMBL/GenBank/DDBJ whole genome shotgun (WGS) entry which is preliminary data.</text>
</comment>
<dbReference type="Proteomes" id="UP001280121">
    <property type="component" value="Unassembled WGS sequence"/>
</dbReference>
<sequence length="457" mass="52787">MPWIIGRDFNTILNESESKRGDFNKWYARAFNFIIKAKVVDIPLRGVEFTWSNNREKGSCEELDRERPLGRRVGLEEVWKVVSNCDGNKAPRPDGFNLNFIKENWDAIKQDFMSFMVEFHKNGSIVKELNQTFIALIPKCSNLKTMKDYRPISLVGSLYKILAKVLANRMRRVLDSVVRESQMAFVKNRQILDNFIIADEIIHHWKKSYEWGLFECVVQENGDKGVDEGCHFGIEAVRVLHLQFTDDTILFPQPKIEYLLNVRRIMRCFELALGLHINFQKTCLVKVGKRRNEEEDWAAIFSVSKRIEGLQRSFFWGDGCEKRKIHAVKWESLCKERKRGGLGIGSILHKNKGLLAKWVWRFGKEESPLWKRVICAKYGVLMNALCWNWNGGPSSSFFMKAIGSLFSQGSKTAKILQEGLRVIVGCGNKASLWWDIKVEGVPLKEAFPRIFALAINK</sequence>
<proteinExistence type="predicted"/>
<reference evidence="1" key="1">
    <citation type="journal article" date="2023" name="Plant J.">
        <title>Genome sequences and population genomics provide insights into the demographic history, inbreeding, and mutation load of two 'living fossil' tree species of Dipteronia.</title>
        <authorList>
            <person name="Feng Y."/>
            <person name="Comes H.P."/>
            <person name="Chen J."/>
            <person name="Zhu S."/>
            <person name="Lu R."/>
            <person name="Zhang X."/>
            <person name="Li P."/>
            <person name="Qiu J."/>
            <person name="Olsen K.M."/>
            <person name="Qiu Y."/>
        </authorList>
    </citation>
    <scope>NUCLEOTIDE SEQUENCE</scope>
    <source>
        <strain evidence="1">KIB01</strain>
    </source>
</reference>
<accession>A0AAD9WYW4</accession>